<dbReference type="Gene3D" id="1.20.1250.20">
    <property type="entry name" value="MFS general substrate transporter like domains"/>
    <property type="match status" value="1"/>
</dbReference>
<gene>
    <name evidence="8" type="ORF">SDC9_99915</name>
</gene>
<feature type="transmembrane region" description="Helical" evidence="7">
    <location>
        <begin position="165"/>
        <end position="186"/>
    </location>
</feature>
<dbReference type="PROSITE" id="PS51257">
    <property type="entry name" value="PROKAR_LIPOPROTEIN"/>
    <property type="match status" value="1"/>
</dbReference>
<name>A0A645AJ46_9ZZZZ</name>
<reference evidence="8" key="1">
    <citation type="submission" date="2019-08" db="EMBL/GenBank/DDBJ databases">
        <authorList>
            <person name="Kucharzyk K."/>
            <person name="Murdoch R.W."/>
            <person name="Higgins S."/>
            <person name="Loffler F."/>
        </authorList>
    </citation>
    <scope>NUCLEOTIDE SEQUENCE</scope>
</reference>
<dbReference type="PANTHER" id="PTHR23513">
    <property type="entry name" value="INTEGRAL MEMBRANE EFFLUX PROTEIN-RELATED"/>
    <property type="match status" value="1"/>
</dbReference>
<evidence type="ECO:0000256" key="6">
    <source>
        <dbReference type="ARBA" id="ARBA00023136"/>
    </source>
</evidence>
<dbReference type="CDD" id="cd06173">
    <property type="entry name" value="MFS_MefA_like"/>
    <property type="match status" value="1"/>
</dbReference>
<feature type="transmembrane region" description="Helical" evidence="7">
    <location>
        <begin position="79"/>
        <end position="100"/>
    </location>
</feature>
<feature type="transmembrane region" description="Helical" evidence="7">
    <location>
        <begin position="129"/>
        <end position="153"/>
    </location>
</feature>
<dbReference type="PANTHER" id="PTHR23513:SF11">
    <property type="entry name" value="STAPHYLOFERRIN A TRANSPORTER"/>
    <property type="match status" value="1"/>
</dbReference>
<feature type="transmembrane region" description="Helical" evidence="7">
    <location>
        <begin position="281"/>
        <end position="305"/>
    </location>
</feature>
<dbReference type="GO" id="GO:0005886">
    <property type="term" value="C:plasma membrane"/>
    <property type="evidence" value="ECO:0007669"/>
    <property type="project" value="UniProtKB-SubCell"/>
</dbReference>
<dbReference type="SUPFAM" id="SSF103473">
    <property type="entry name" value="MFS general substrate transporter"/>
    <property type="match status" value="1"/>
</dbReference>
<evidence type="ECO:0000256" key="2">
    <source>
        <dbReference type="ARBA" id="ARBA00022448"/>
    </source>
</evidence>
<proteinExistence type="predicted"/>
<evidence type="ECO:0000256" key="5">
    <source>
        <dbReference type="ARBA" id="ARBA00022989"/>
    </source>
</evidence>
<evidence type="ECO:0000256" key="4">
    <source>
        <dbReference type="ARBA" id="ARBA00022692"/>
    </source>
</evidence>
<keyword evidence="2" id="KW-0813">Transport</keyword>
<evidence type="ECO:0000256" key="1">
    <source>
        <dbReference type="ARBA" id="ARBA00004651"/>
    </source>
</evidence>
<dbReference type="InterPro" id="IPR010290">
    <property type="entry name" value="TM_effector"/>
</dbReference>
<dbReference type="InterPro" id="IPR036259">
    <property type="entry name" value="MFS_trans_sf"/>
</dbReference>
<organism evidence="8">
    <name type="scientific">bioreactor metagenome</name>
    <dbReference type="NCBI Taxonomy" id="1076179"/>
    <lineage>
        <taxon>unclassified sequences</taxon>
        <taxon>metagenomes</taxon>
        <taxon>ecological metagenomes</taxon>
    </lineage>
</organism>
<keyword evidence="4 7" id="KW-0812">Transmembrane</keyword>
<dbReference type="EMBL" id="VSSQ01014197">
    <property type="protein sequence ID" value="MPM53150.1"/>
    <property type="molecule type" value="Genomic_DNA"/>
</dbReference>
<keyword evidence="5 7" id="KW-1133">Transmembrane helix</keyword>
<feature type="transmembrane region" description="Helical" evidence="7">
    <location>
        <begin position="193"/>
        <end position="210"/>
    </location>
</feature>
<feature type="transmembrane region" description="Helical" evidence="7">
    <location>
        <begin position="256"/>
        <end position="275"/>
    </location>
</feature>
<evidence type="ECO:0000256" key="7">
    <source>
        <dbReference type="SAM" id="Phobius"/>
    </source>
</evidence>
<feature type="transmembrane region" description="Helical" evidence="7">
    <location>
        <begin position="216"/>
        <end position="235"/>
    </location>
</feature>
<comment type="subcellular location">
    <subcellularLocation>
        <location evidence="1">Cell membrane</location>
        <topology evidence="1">Multi-pass membrane protein</topology>
    </subcellularLocation>
</comment>
<comment type="caution">
    <text evidence="8">The sequence shown here is derived from an EMBL/GenBank/DDBJ whole genome shotgun (WGS) entry which is preliminary data.</text>
</comment>
<protein>
    <recommendedName>
        <fullName evidence="9">Enterobactin exporter EntS</fullName>
    </recommendedName>
</protein>
<dbReference type="Pfam" id="PF05977">
    <property type="entry name" value="MFS_3"/>
    <property type="match status" value="1"/>
</dbReference>
<accession>A0A645AJ46</accession>
<evidence type="ECO:0000256" key="3">
    <source>
        <dbReference type="ARBA" id="ARBA00022475"/>
    </source>
</evidence>
<evidence type="ECO:0000313" key="8">
    <source>
        <dbReference type="EMBL" id="MPM53150.1"/>
    </source>
</evidence>
<evidence type="ECO:0008006" key="9">
    <source>
        <dbReference type="Google" id="ProtNLM"/>
    </source>
</evidence>
<keyword evidence="6 7" id="KW-0472">Membrane</keyword>
<sequence>MLVASGRIQYWHLLISASLLGCVNTLDMPLRQALVVELVGHDDLVNAIALNSLTFNAARLLGPSIAGIVMGSLGISTCFFINSVSFGAVLISLIFIHPVACTLPEERGKMGVIESIQEGLRYVLRNEELMGTMLFIAVVSTFAFNFGVSVPVFATQVLGLAETGYGLLMSSVGAGAFLGALLVASLSKSGPRRLILSFFPAAAGVVLIVVGNMSGFISTGLALALGGFLCVTYLSTANSNIQIHTEDRFRGRVMSVYSLIVSGSSPIGNLFVGAADNWFGARMGFIACGIVILVLIVPIFVYIGVRRERGLQS</sequence>
<keyword evidence="3" id="KW-1003">Cell membrane</keyword>
<dbReference type="AlphaFoldDB" id="A0A645AJ46"/>